<evidence type="ECO:0000313" key="2">
    <source>
        <dbReference type="Proteomes" id="UP000076925"/>
    </source>
</evidence>
<dbReference type="STRING" id="128403.WA1_14205"/>
<organism evidence="1 2">
    <name type="scientific">Scytonema hofmannii PCC 7110</name>
    <dbReference type="NCBI Taxonomy" id="128403"/>
    <lineage>
        <taxon>Bacteria</taxon>
        <taxon>Bacillati</taxon>
        <taxon>Cyanobacteriota</taxon>
        <taxon>Cyanophyceae</taxon>
        <taxon>Nostocales</taxon>
        <taxon>Scytonemataceae</taxon>
        <taxon>Scytonema</taxon>
    </lineage>
</organism>
<keyword evidence="2" id="KW-1185">Reference proteome</keyword>
<dbReference type="Proteomes" id="UP000076925">
    <property type="component" value="Unassembled WGS sequence"/>
</dbReference>
<protein>
    <recommendedName>
        <fullName evidence="3">DUF1993 domain-containing protein</fullName>
    </recommendedName>
</protein>
<proteinExistence type="predicted"/>
<dbReference type="InterPro" id="IPR034660">
    <property type="entry name" value="DinB/YfiT-like"/>
</dbReference>
<dbReference type="OrthoDB" id="338237at2"/>
<dbReference type="PANTHER" id="PTHR36922:SF1">
    <property type="entry name" value="DUF1993 DOMAIN-CONTAINING PROTEIN"/>
    <property type="match status" value="1"/>
</dbReference>
<dbReference type="Pfam" id="PF09351">
    <property type="entry name" value="DUF1993"/>
    <property type="match status" value="1"/>
</dbReference>
<dbReference type="PANTHER" id="PTHR36922">
    <property type="entry name" value="BLL2446 PROTEIN"/>
    <property type="match status" value="1"/>
</dbReference>
<evidence type="ECO:0000313" key="1">
    <source>
        <dbReference type="EMBL" id="KYC43243.1"/>
    </source>
</evidence>
<dbReference type="Gene3D" id="1.20.120.450">
    <property type="entry name" value="dinb family like domain"/>
    <property type="match status" value="1"/>
</dbReference>
<dbReference type="AlphaFoldDB" id="A0A139XEZ9"/>
<comment type="caution">
    <text evidence="1">The sequence shown here is derived from an EMBL/GenBank/DDBJ whole genome shotgun (WGS) entry which is preliminary data.</text>
</comment>
<sequence>MTISMYQASIPVCIRTLNNLVGILEKGAIYEETKKIDRHVLANSRLFPDMFPLSRQVQIASDIARRGAAQLAGIEAPKFEDNETTLSELIERVQKTITYLNTFKPEQIDGTEEKTITLQMRDNTLSFQGMPFLLYFVLPNVYFHVTTAYDILRHCGVELGKKDFLGNP</sequence>
<evidence type="ECO:0008006" key="3">
    <source>
        <dbReference type="Google" id="ProtNLM"/>
    </source>
</evidence>
<dbReference type="SUPFAM" id="SSF109854">
    <property type="entry name" value="DinB/YfiT-like putative metalloenzymes"/>
    <property type="match status" value="1"/>
</dbReference>
<dbReference type="InterPro" id="IPR018531">
    <property type="entry name" value="DUF1993"/>
</dbReference>
<reference evidence="1 2" key="1">
    <citation type="journal article" date="2013" name="Genome Biol. Evol.">
        <title>Genomes of Stigonematalean cyanobacteria (subsection V) and the evolution of oxygenic photosynthesis from prokaryotes to plastids.</title>
        <authorList>
            <person name="Dagan T."/>
            <person name="Roettger M."/>
            <person name="Stucken K."/>
            <person name="Landan G."/>
            <person name="Koch R."/>
            <person name="Major P."/>
            <person name="Gould S.B."/>
            <person name="Goremykin V.V."/>
            <person name="Rippka R."/>
            <person name="Tandeau de Marsac N."/>
            <person name="Gugger M."/>
            <person name="Lockhart P.J."/>
            <person name="Allen J.F."/>
            <person name="Brune I."/>
            <person name="Maus I."/>
            <person name="Puhler A."/>
            <person name="Martin W.F."/>
        </authorList>
    </citation>
    <scope>NUCLEOTIDE SEQUENCE [LARGE SCALE GENOMIC DNA]</scope>
    <source>
        <strain evidence="1 2">PCC 7110</strain>
    </source>
</reference>
<dbReference type="RefSeq" id="WP_026135135.1">
    <property type="nucleotide sequence ID" value="NZ_KQ976354.1"/>
</dbReference>
<name>A0A139XEZ9_9CYAN</name>
<gene>
    <name evidence="1" type="ORF">WA1_14205</name>
</gene>
<accession>A0A139XEZ9</accession>
<dbReference type="EMBL" id="ANNX02000016">
    <property type="protein sequence ID" value="KYC43243.1"/>
    <property type="molecule type" value="Genomic_DNA"/>
</dbReference>